<dbReference type="SUPFAM" id="SSF52738">
    <property type="entry name" value="Methylesterase CheB, C-terminal domain"/>
    <property type="match status" value="1"/>
</dbReference>
<evidence type="ECO:0000256" key="2">
    <source>
        <dbReference type="ARBA" id="ARBA00039140"/>
    </source>
</evidence>
<sequence length="323" mass="34167">MSNPVLLIADPNTARLAALIRRCEARAGVTVLGAATPGEAYMLIESHLPRRVAFSAEFAEAVEFDGLADILTMIDADVSIFGPLRHRTGRHRQFATPDEMLAHLFGGLQPARGPLRAEAPAAPASGPVGSVILMGASTGGITALETVLSQFRADCPPTLIVQHIRPGFAEGLVRRLDQLLTPRVVAARDGDPLQRGTVYLACEADRHMGLIMRGGPRIRMIAGAPVSGHRPSVDVLFSDGAALADRLEVRAALLTGMGADGAQGMGALRRAGGLTIAQDRDSSVVWGMPRVAAETGAASEILPLSRIGKTLLTRESQRLRRMS</sequence>
<evidence type="ECO:0000256" key="3">
    <source>
        <dbReference type="ARBA" id="ARBA00048267"/>
    </source>
</evidence>
<keyword evidence="4" id="KW-0145">Chemotaxis</keyword>
<dbReference type="CDD" id="cd16432">
    <property type="entry name" value="CheB_Rec"/>
    <property type="match status" value="1"/>
</dbReference>
<dbReference type="InterPro" id="IPR000673">
    <property type="entry name" value="Sig_transdc_resp-reg_Me-estase"/>
</dbReference>
<dbReference type="Proteomes" id="UP000285530">
    <property type="component" value="Unassembled WGS sequence"/>
</dbReference>
<protein>
    <recommendedName>
        <fullName evidence="2">protein-glutamate methylesterase</fullName>
        <ecNumber evidence="2">3.1.1.61</ecNumber>
    </recommendedName>
</protein>
<dbReference type="OrthoDB" id="9793421at2"/>
<dbReference type="PROSITE" id="PS50122">
    <property type="entry name" value="CHEB"/>
    <property type="match status" value="1"/>
</dbReference>
<feature type="active site" evidence="4">
    <location>
        <position position="260"/>
    </location>
</feature>
<proteinExistence type="predicted"/>
<dbReference type="Gene3D" id="3.40.50.180">
    <property type="entry name" value="Methylesterase CheB, C-terminal domain"/>
    <property type="match status" value="1"/>
</dbReference>
<keyword evidence="1 4" id="KW-0378">Hydrolase</keyword>
<organism evidence="6 7">
    <name type="scientific">Paracoccus aestuarii</name>
    <dbReference type="NCBI Taxonomy" id="453842"/>
    <lineage>
        <taxon>Bacteria</taxon>
        <taxon>Pseudomonadati</taxon>
        <taxon>Pseudomonadota</taxon>
        <taxon>Alphaproteobacteria</taxon>
        <taxon>Rhodobacterales</taxon>
        <taxon>Paracoccaceae</taxon>
        <taxon>Paracoccus</taxon>
    </lineage>
</organism>
<dbReference type="GO" id="GO:0000156">
    <property type="term" value="F:phosphorelay response regulator activity"/>
    <property type="evidence" value="ECO:0007669"/>
    <property type="project" value="InterPro"/>
</dbReference>
<feature type="domain" description="CheB-type methylesterase" evidence="5">
    <location>
        <begin position="123"/>
        <end position="318"/>
    </location>
</feature>
<comment type="catalytic activity">
    <reaction evidence="3">
        <text>[protein]-L-glutamate 5-O-methyl ester + H2O = L-glutamyl-[protein] + methanol + H(+)</text>
        <dbReference type="Rhea" id="RHEA:23236"/>
        <dbReference type="Rhea" id="RHEA-COMP:10208"/>
        <dbReference type="Rhea" id="RHEA-COMP:10311"/>
        <dbReference type="ChEBI" id="CHEBI:15377"/>
        <dbReference type="ChEBI" id="CHEBI:15378"/>
        <dbReference type="ChEBI" id="CHEBI:17790"/>
        <dbReference type="ChEBI" id="CHEBI:29973"/>
        <dbReference type="ChEBI" id="CHEBI:82795"/>
        <dbReference type="EC" id="3.1.1.61"/>
    </reaction>
</comment>
<dbReference type="EC" id="3.1.1.61" evidence="2"/>
<dbReference type="AlphaFoldDB" id="A0A418ZU65"/>
<feature type="active site" evidence="4">
    <location>
        <position position="163"/>
    </location>
</feature>
<dbReference type="PANTHER" id="PTHR42872">
    <property type="entry name" value="PROTEIN-GLUTAMATE METHYLESTERASE/PROTEIN-GLUTAMINE GLUTAMINASE"/>
    <property type="match status" value="1"/>
</dbReference>
<dbReference type="InterPro" id="IPR035909">
    <property type="entry name" value="CheB_C"/>
</dbReference>
<evidence type="ECO:0000256" key="4">
    <source>
        <dbReference type="PROSITE-ProRule" id="PRU00050"/>
    </source>
</evidence>
<dbReference type="Pfam" id="PF01339">
    <property type="entry name" value="CheB_methylest"/>
    <property type="match status" value="1"/>
</dbReference>
<comment type="caution">
    <text evidence="6">The sequence shown here is derived from an EMBL/GenBank/DDBJ whole genome shotgun (WGS) entry which is preliminary data.</text>
</comment>
<evidence type="ECO:0000256" key="1">
    <source>
        <dbReference type="ARBA" id="ARBA00022801"/>
    </source>
</evidence>
<feature type="active site" evidence="4">
    <location>
        <position position="137"/>
    </location>
</feature>
<dbReference type="EMBL" id="QZEV01000055">
    <property type="protein sequence ID" value="RJL02403.1"/>
    <property type="molecule type" value="Genomic_DNA"/>
</dbReference>
<evidence type="ECO:0000259" key="5">
    <source>
        <dbReference type="PROSITE" id="PS50122"/>
    </source>
</evidence>
<dbReference type="GO" id="GO:0008984">
    <property type="term" value="F:protein-glutamate methylesterase activity"/>
    <property type="evidence" value="ECO:0007669"/>
    <property type="project" value="UniProtKB-EC"/>
</dbReference>
<dbReference type="RefSeq" id="WP_119886644.1">
    <property type="nucleotide sequence ID" value="NZ_CP067169.1"/>
</dbReference>
<accession>A0A418ZU65</accession>
<name>A0A418ZU65_9RHOB</name>
<keyword evidence="7" id="KW-1185">Reference proteome</keyword>
<evidence type="ECO:0000313" key="6">
    <source>
        <dbReference type="EMBL" id="RJL02403.1"/>
    </source>
</evidence>
<dbReference type="GO" id="GO:0006935">
    <property type="term" value="P:chemotaxis"/>
    <property type="evidence" value="ECO:0007669"/>
    <property type="project" value="UniProtKB-UniRule"/>
</dbReference>
<evidence type="ECO:0000313" key="7">
    <source>
        <dbReference type="Proteomes" id="UP000285530"/>
    </source>
</evidence>
<dbReference type="GO" id="GO:0005737">
    <property type="term" value="C:cytoplasm"/>
    <property type="evidence" value="ECO:0007669"/>
    <property type="project" value="InterPro"/>
</dbReference>
<gene>
    <name evidence="6" type="ORF">D3P06_11220</name>
</gene>
<dbReference type="PANTHER" id="PTHR42872:SF6">
    <property type="entry name" value="PROTEIN-GLUTAMATE METHYLESTERASE_PROTEIN-GLUTAMINE GLUTAMINASE"/>
    <property type="match status" value="1"/>
</dbReference>
<reference evidence="6 7" key="1">
    <citation type="submission" date="2018-09" db="EMBL/GenBank/DDBJ databases">
        <title>Paracoccus onubensis nov. sp. a moderate halophilic bacterium isolated from Gruta de las Maravillas (Aracena, Spain).</title>
        <authorList>
            <person name="Jurado V."/>
            <person name="Gutierrez-Patricio S."/>
            <person name="Gonzalez-Pimentel J.L."/>
            <person name="Laiz L."/>
            <person name="Saiz-Jimenez C."/>
        </authorList>
    </citation>
    <scope>NUCLEOTIDE SEQUENCE [LARGE SCALE GENOMIC DNA]</scope>
    <source>
        <strain evidence="6 7">DSM 19484</strain>
    </source>
</reference>